<evidence type="ECO:0000313" key="2">
    <source>
        <dbReference type="Proteomes" id="UP001256827"/>
    </source>
</evidence>
<sequence>MENKSIYYPVSWDDAFEYAREMERMGIPHVIEDPSEGLPIGQGQLAIVFPHLPARQYGKVRALFNGDGESYPET</sequence>
<name>A0ABY9SWL5_BREBE</name>
<proteinExistence type="predicted"/>
<accession>A0ABY9SWL5</accession>
<evidence type="ECO:0008006" key="3">
    <source>
        <dbReference type="Google" id="ProtNLM"/>
    </source>
</evidence>
<protein>
    <recommendedName>
        <fullName evidence="3">DUF2007 domain-containing protein</fullName>
    </recommendedName>
</protein>
<evidence type="ECO:0000313" key="1">
    <source>
        <dbReference type="EMBL" id="WNC12108.1"/>
    </source>
</evidence>
<dbReference type="EMBL" id="CP134050">
    <property type="protein sequence ID" value="WNC12108.1"/>
    <property type="molecule type" value="Genomic_DNA"/>
</dbReference>
<dbReference type="RefSeq" id="WP_310763376.1">
    <property type="nucleotide sequence ID" value="NZ_CP134050.1"/>
</dbReference>
<reference evidence="1 2" key="1">
    <citation type="submission" date="2023-09" db="EMBL/GenBank/DDBJ databases">
        <title>Complete Genome and Methylome dissection of Bacillus brevis NEB573 original source of BbsI restriction endonuclease.</title>
        <authorList>
            <person name="Fomenkov A."/>
            <person name="Roberts R.D."/>
        </authorList>
    </citation>
    <scope>NUCLEOTIDE SEQUENCE [LARGE SCALE GENOMIC DNA]</scope>
    <source>
        <strain evidence="1 2">NEB573</strain>
    </source>
</reference>
<gene>
    <name evidence="1" type="ORF">RGB73_15295</name>
</gene>
<organism evidence="1 2">
    <name type="scientific">Brevibacillus brevis</name>
    <name type="common">Bacillus brevis</name>
    <dbReference type="NCBI Taxonomy" id="1393"/>
    <lineage>
        <taxon>Bacteria</taxon>
        <taxon>Bacillati</taxon>
        <taxon>Bacillota</taxon>
        <taxon>Bacilli</taxon>
        <taxon>Bacillales</taxon>
        <taxon>Paenibacillaceae</taxon>
        <taxon>Brevibacillus</taxon>
    </lineage>
</organism>
<keyword evidence="2" id="KW-1185">Reference proteome</keyword>
<dbReference type="Proteomes" id="UP001256827">
    <property type="component" value="Chromosome"/>
</dbReference>